<proteinExistence type="predicted"/>
<dbReference type="PANTHER" id="PTHR30176">
    <property type="entry name" value="FERREDOXIN-TYPE PROTEIN NAPH"/>
    <property type="match status" value="1"/>
</dbReference>
<dbReference type="GO" id="GO:0051539">
    <property type="term" value="F:4 iron, 4 sulfur cluster binding"/>
    <property type="evidence" value="ECO:0007669"/>
    <property type="project" value="UniProtKB-KW"/>
</dbReference>
<gene>
    <name evidence="9" type="ORF">MT2528_2534</name>
    <name evidence="10" type="ORF">NVI5450_2746</name>
</gene>
<evidence type="ECO:0000256" key="6">
    <source>
        <dbReference type="ARBA" id="ARBA00023014"/>
    </source>
</evidence>
<dbReference type="InterPro" id="IPR017896">
    <property type="entry name" value="4Fe4S_Fe-S-bd"/>
</dbReference>
<dbReference type="Gene3D" id="1.10.1060.10">
    <property type="entry name" value="Alpha-helical ferredoxin"/>
    <property type="match status" value="1"/>
</dbReference>
<sequence>MSEERINIKDITPKVKPKYTNVGPDNHIYVRNMSGVFQRLRKYVGWFFMVLFLALPLFQWDGHQAILLNIVEQRIHIFALTIFPQDLMLLALLLIVGAFALFFVTAYLGRVWCGFMCPQTIWTFIFIWFEEKIEGSANKRLRLNQGPITADKVKKKVLKHTAWLSFSVFTGLAFMAYFVPILDLYTEFFTLQASSSVYFWVLFFAFCTYGNAGWMRSIMCTHMCPYARFQSAMFDTDTLIVGYDFNRGESRGPRSRKVDHKAKGLGDCIDCNLCVQVCPAGIDIRDGLQYECINCGACIDACDQTMERMNYPKGLIRYTSENDLNNKPHQKSRFKLVGYGIVMTLMTVMFAVSVMSISPVQMDIIRDRNALYRENSDGNIENTYTLKIINKTSFSQKYSLSVTDVPDHEWFGPREIEVLPGELFVQPVSLAIDPYDLKQPVIKINFVITELGNDHYVFTQQSRFISQL</sequence>
<dbReference type="PATRIC" id="fig|80854.5.peg.4653"/>
<dbReference type="Proteomes" id="UP000183794">
    <property type="component" value="Unassembled WGS sequence"/>
</dbReference>
<dbReference type="KEGG" id="mvs:MVIS_4391"/>
<dbReference type="RefSeq" id="WP_045112300.1">
    <property type="nucleotide sequence ID" value="NZ_CAWQZC010000158.1"/>
</dbReference>
<dbReference type="GO" id="GO:0046872">
    <property type="term" value="F:metal ion binding"/>
    <property type="evidence" value="ECO:0007669"/>
    <property type="project" value="UniProtKB-KW"/>
</dbReference>
<protein>
    <submittedName>
        <fullName evidence="10">FixG-related protein</fullName>
    </submittedName>
</protein>
<dbReference type="OrthoDB" id="9811700at2"/>
<keyword evidence="7" id="KW-0472">Membrane</keyword>
<keyword evidence="1" id="KW-0813">Transport</keyword>
<dbReference type="InterPro" id="IPR013783">
    <property type="entry name" value="Ig-like_fold"/>
</dbReference>
<dbReference type="HOGENOM" id="CLU_032118_0_0_6"/>
<organism evidence="10 12">
    <name type="scientific">Moritella viscosa</name>
    <dbReference type="NCBI Taxonomy" id="80854"/>
    <lineage>
        <taxon>Bacteria</taxon>
        <taxon>Pseudomonadati</taxon>
        <taxon>Pseudomonadota</taxon>
        <taxon>Gammaproteobacteria</taxon>
        <taxon>Alteromonadales</taxon>
        <taxon>Moritellaceae</taxon>
        <taxon>Moritella</taxon>
    </lineage>
</organism>
<dbReference type="AlphaFoldDB" id="A0A090KEG4"/>
<evidence type="ECO:0000313" key="12">
    <source>
        <dbReference type="Proteomes" id="UP000183794"/>
    </source>
</evidence>
<reference evidence="10 12" key="2">
    <citation type="submission" date="2016-11" db="EMBL/GenBank/DDBJ databases">
        <authorList>
            <person name="Jaros S."/>
            <person name="Januszkiewicz K."/>
            <person name="Wedrychowicz H."/>
        </authorList>
    </citation>
    <scope>NUCLEOTIDE SEQUENCE [LARGE SCALE GENOMIC DNA]</scope>
    <source>
        <strain evidence="10">NVI 5450</strain>
    </source>
</reference>
<name>A0A090KEG4_9GAMM</name>
<dbReference type="PANTHER" id="PTHR30176:SF3">
    <property type="entry name" value="FERREDOXIN-TYPE PROTEIN NAPH"/>
    <property type="match status" value="1"/>
</dbReference>
<feature type="transmembrane region" description="Helical" evidence="7">
    <location>
        <begin position="87"/>
        <end position="108"/>
    </location>
</feature>
<evidence type="ECO:0000256" key="2">
    <source>
        <dbReference type="ARBA" id="ARBA00022485"/>
    </source>
</evidence>
<reference evidence="9 11" key="1">
    <citation type="submission" date="2016-11" db="EMBL/GenBank/DDBJ databases">
        <authorList>
            <person name="Klemetsen T."/>
        </authorList>
    </citation>
    <scope>NUCLEOTIDE SEQUENCE [LARGE SCALE GENOMIC DNA]</scope>
    <source>
        <strain evidence="9">MT 2528</strain>
    </source>
</reference>
<keyword evidence="6" id="KW-0411">Iron-sulfur</keyword>
<dbReference type="PROSITE" id="PS51379">
    <property type="entry name" value="4FE4S_FER_2"/>
    <property type="match status" value="1"/>
</dbReference>
<dbReference type="GeneID" id="61296368"/>
<evidence type="ECO:0000313" key="10">
    <source>
        <dbReference type="EMBL" id="SGZ04138.1"/>
    </source>
</evidence>
<dbReference type="NCBIfam" id="TIGR02745">
    <property type="entry name" value="ccoG_rdxA_fixG"/>
    <property type="match status" value="1"/>
</dbReference>
<dbReference type="PROSITE" id="PS00198">
    <property type="entry name" value="4FE4S_FER_1"/>
    <property type="match status" value="1"/>
</dbReference>
<evidence type="ECO:0000256" key="4">
    <source>
        <dbReference type="ARBA" id="ARBA00022982"/>
    </source>
</evidence>
<dbReference type="EMBL" id="FPLD01000069">
    <property type="protein sequence ID" value="SGZ04138.1"/>
    <property type="molecule type" value="Genomic_DNA"/>
</dbReference>
<evidence type="ECO:0000259" key="8">
    <source>
        <dbReference type="PROSITE" id="PS51379"/>
    </source>
</evidence>
<dbReference type="Proteomes" id="UP000182660">
    <property type="component" value="Unassembled WGS sequence"/>
</dbReference>
<keyword evidence="2" id="KW-0004">4Fe-4S</keyword>
<feature type="transmembrane region" description="Helical" evidence="7">
    <location>
        <begin position="188"/>
        <end position="209"/>
    </location>
</feature>
<feature type="transmembrane region" description="Helical" evidence="7">
    <location>
        <begin position="43"/>
        <end position="60"/>
    </location>
</feature>
<dbReference type="Pfam" id="PF13746">
    <property type="entry name" value="Fer4_18"/>
    <property type="match status" value="1"/>
</dbReference>
<feature type="transmembrane region" description="Helical" evidence="7">
    <location>
        <begin position="336"/>
        <end position="357"/>
    </location>
</feature>
<evidence type="ECO:0000256" key="7">
    <source>
        <dbReference type="SAM" id="Phobius"/>
    </source>
</evidence>
<keyword evidence="5" id="KW-0408">Iron</keyword>
<dbReference type="STRING" id="80854.MVIS_4391"/>
<accession>A0A090KEG4</accession>
<dbReference type="InterPro" id="IPR017900">
    <property type="entry name" value="4Fe4S_Fe_S_CS"/>
</dbReference>
<evidence type="ECO:0000256" key="5">
    <source>
        <dbReference type="ARBA" id="ARBA00023004"/>
    </source>
</evidence>
<dbReference type="Pfam" id="PF12801">
    <property type="entry name" value="Fer4_5"/>
    <property type="match status" value="1"/>
</dbReference>
<evidence type="ECO:0000313" key="9">
    <source>
        <dbReference type="EMBL" id="SGY93236.1"/>
    </source>
</evidence>
<keyword evidence="7" id="KW-0812">Transmembrane</keyword>
<keyword evidence="11" id="KW-1185">Reference proteome</keyword>
<dbReference type="InterPro" id="IPR014116">
    <property type="entry name" value="Cyt_c_oxidase_cbb3_FixG"/>
</dbReference>
<dbReference type="Pfam" id="PF11614">
    <property type="entry name" value="FixG_C"/>
    <property type="match status" value="1"/>
</dbReference>
<dbReference type="InterPro" id="IPR032879">
    <property type="entry name" value="FixG_C"/>
</dbReference>
<dbReference type="InterPro" id="IPR051684">
    <property type="entry name" value="Electron_Trans/Redox"/>
</dbReference>
<keyword evidence="7" id="KW-1133">Transmembrane helix</keyword>
<feature type="domain" description="4Fe-4S ferredoxin-type" evidence="8">
    <location>
        <begin position="254"/>
        <end position="287"/>
    </location>
</feature>
<dbReference type="SUPFAM" id="SSF54862">
    <property type="entry name" value="4Fe-4S ferredoxins"/>
    <property type="match status" value="1"/>
</dbReference>
<evidence type="ECO:0000256" key="3">
    <source>
        <dbReference type="ARBA" id="ARBA00022723"/>
    </source>
</evidence>
<evidence type="ECO:0000256" key="1">
    <source>
        <dbReference type="ARBA" id="ARBA00022448"/>
    </source>
</evidence>
<dbReference type="GO" id="GO:0005886">
    <property type="term" value="C:plasma membrane"/>
    <property type="evidence" value="ECO:0007669"/>
    <property type="project" value="TreeGrafter"/>
</dbReference>
<dbReference type="EMBL" id="FPLJ01000056">
    <property type="protein sequence ID" value="SGY93236.1"/>
    <property type="molecule type" value="Genomic_DNA"/>
</dbReference>
<feature type="transmembrane region" description="Helical" evidence="7">
    <location>
        <begin position="162"/>
        <end position="182"/>
    </location>
</feature>
<keyword evidence="3" id="KW-0479">Metal-binding</keyword>
<dbReference type="Gene3D" id="2.60.40.10">
    <property type="entry name" value="Immunoglobulins"/>
    <property type="match status" value="1"/>
</dbReference>
<evidence type="ECO:0000313" key="11">
    <source>
        <dbReference type="Proteomes" id="UP000182660"/>
    </source>
</evidence>
<dbReference type="InterPro" id="IPR009051">
    <property type="entry name" value="Helical_ferredxn"/>
</dbReference>
<keyword evidence="4" id="KW-0249">Electron transport</keyword>